<comment type="caution">
    <text evidence="1">The sequence shown here is derived from an EMBL/GenBank/DDBJ whole genome shotgun (WGS) entry which is preliminary data.</text>
</comment>
<dbReference type="AlphaFoldDB" id="X6M603"/>
<protein>
    <submittedName>
        <fullName evidence="1">Uncharacterized protein</fullName>
    </submittedName>
</protein>
<reference evidence="1 2" key="1">
    <citation type="journal article" date="2013" name="Curr. Biol.">
        <title>The Genome of the Foraminiferan Reticulomyxa filosa.</title>
        <authorList>
            <person name="Glockner G."/>
            <person name="Hulsmann N."/>
            <person name="Schleicher M."/>
            <person name="Noegel A.A."/>
            <person name="Eichinger L."/>
            <person name="Gallinger C."/>
            <person name="Pawlowski J."/>
            <person name="Sierra R."/>
            <person name="Euteneuer U."/>
            <person name="Pillet L."/>
            <person name="Moustafa A."/>
            <person name="Platzer M."/>
            <person name="Groth M."/>
            <person name="Szafranski K."/>
            <person name="Schliwa M."/>
        </authorList>
    </citation>
    <scope>NUCLEOTIDE SEQUENCE [LARGE SCALE GENOMIC DNA]</scope>
</reference>
<evidence type="ECO:0000313" key="1">
    <source>
        <dbReference type="EMBL" id="ETO08460.1"/>
    </source>
</evidence>
<accession>X6M603</accession>
<organism evidence="1 2">
    <name type="scientific">Reticulomyxa filosa</name>
    <dbReference type="NCBI Taxonomy" id="46433"/>
    <lineage>
        <taxon>Eukaryota</taxon>
        <taxon>Sar</taxon>
        <taxon>Rhizaria</taxon>
        <taxon>Retaria</taxon>
        <taxon>Foraminifera</taxon>
        <taxon>Monothalamids</taxon>
        <taxon>Reticulomyxidae</taxon>
        <taxon>Reticulomyxa</taxon>
    </lineage>
</organism>
<dbReference type="Gene3D" id="2.60.120.590">
    <property type="entry name" value="Alpha-ketoglutarate-dependent dioxygenase AlkB-like"/>
    <property type="match status" value="1"/>
</dbReference>
<dbReference type="EMBL" id="ASPP01024979">
    <property type="protein sequence ID" value="ETO08460.1"/>
    <property type="molecule type" value="Genomic_DNA"/>
</dbReference>
<dbReference type="OrthoDB" id="203116at2759"/>
<dbReference type="Proteomes" id="UP000023152">
    <property type="component" value="Unassembled WGS sequence"/>
</dbReference>
<evidence type="ECO:0000313" key="2">
    <source>
        <dbReference type="Proteomes" id="UP000023152"/>
    </source>
</evidence>
<dbReference type="SUPFAM" id="SSF51197">
    <property type="entry name" value="Clavaminate synthase-like"/>
    <property type="match status" value="1"/>
</dbReference>
<proteinExistence type="predicted"/>
<dbReference type="InterPro" id="IPR037151">
    <property type="entry name" value="AlkB-like_sf"/>
</dbReference>
<keyword evidence="2" id="KW-1185">Reference proteome</keyword>
<gene>
    <name evidence="1" type="ORF">RFI_28928</name>
</gene>
<name>X6M603_RETFI</name>
<sequence length="274" mass="31747">MMLIQKRSLQKKKDVLISSFIGFFPPQETYPMARESEYWKYLEKYKQENEKKIKAVKNDNESNIVCPKQIPLQKATVFHSTCVWLQGVLSMQDQYALYEAVLKAAKCCRPEDLKNKNKYSSKLMVLNPSNPYHYKQRYCKIYDDLLSSVSHILWKQCKMQVFDRTTKNALELKIVKALKYETQNGRIEDHIDGLKGYVIIFSIGNIAKFRCKSAAIGEKYFDFASGDVLMFDTSKEAAVEHGISHIEEGTCPAFLSLRYPEISTCRICVQMRLV</sequence>